<sequence>MSETAESKVGKWAKLGRILKRWEYWIGVAGLALTVGVAVAVVLYFDDIQALGAYGYLGAFLIA</sequence>
<feature type="transmembrane region" description="Helical" evidence="1">
    <location>
        <begin position="24"/>
        <end position="45"/>
    </location>
</feature>
<reference evidence="2" key="1">
    <citation type="journal article" date="2014" name="Front. Microbiol.">
        <title>High frequency of phylogenetically diverse reductive dehalogenase-homologous genes in deep subseafloor sedimentary metagenomes.</title>
        <authorList>
            <person name="Kawai M."/>
            <person name="Futagami T."/>
            <person name="Toyoda A."/>
            <person name="Takaki Y."/>
            <person name="Nishi S."/>
            <person name="Hori S."/>
            <person name="Arai W."/>
            <person name="Tsubouchi T."/>
            <person name="Morono Y."/>
            <person name="Uchiyama I."/>
            <person name="Ito T."/>
            <person name="Fujiyama A."/>
            <person name="Inagaki F."/>
            <person name="Takami H."/>
        </authorList>
    </citation>
    <scope>NUCLEOTIDE SEQUENCE</scope>
    <source>
        <strain evidence="2">Expedition CK06-06</strain>
    </source>
</reference>
<keyword evidence="1" id="KW-0472">Membrane</keyword>
<keyword evidence="1" id="KW-0812">Transmembrane</keyword>
<evidence type="ECO:0000256" key="1">
    <source>
        <dbReference type="SAM" id="Phobius"/>
    </source>
</evidence>
<comment type="caution">
    <text evidence="2">The sequence shown here is derived from an EMBL/GenBank/DDBJ whole genome shotgun (WGS) entry which is preliminary data.</text>
</comment>
<proteinExistence type="predicted"/>
<dbReference type="AlphaFoldDB" id="X1T4U1"/>
<gene>
    <name evidence="2" type="ORF">S12H4_13390</name>
</gene>
<keyword evidence="1" id="KW-1133">Transmembrane helix</keyword>
<organism evidence="2">
    <name type="scientific">marine sediment metagenome</name>
    <dbReference type="NCBI Taxonomy" id="412755"/>
    <lineage>
        <taxon>unclassified sequences</taxon>
        <taxon>metagenomes</taxon>
        <taxon>ecological metagenomes</taxon>
    </lineage>
</organism>
<protein>
    <submittedName>
        <fullName evidence="2">Uncharacterized protein</fullName>
    </submittedName>
</protein>
<name>X1T4U1_9ZZZZ</name>
<dbReference type="EMBL" id="BARW01006379">
    <property type="protein sequence ID" value="GAI75019.1"/>
    <property type="molecule type" value="Genomic_DNA"/>
</dbReference>
<accession>X1T4U1</accession>
<evidence type="ECO:0000313" key="2">
    <source>
        <dbReference type="EMBL" id="GAI75019.1"/>
    </source>
</evidence>